<dbReference type="GO" id="GO:0016853">
    <property type="term" value="F:isomerase activity"/>
    <property type="evidence" value="ECO:0007669"/>
    <property type="project" value="UniProtKB-KW"/>
</dbReference>
<dbReference type="Gene3D" id="1.10.12.10">
    <property type="entry name" value="Lyase 2-enoyl-coa Hydratase, Chain A, domain 2"/>
    <property type="match status" value="1"/>
</dbReference>
<evidence type="ECO:0000256" key="6">
    <source>
        <dbReference type="SAM" id="MobiDB-lite"/>
    </source>
</evidence>
<dbReference type="GO" id="GO:0006635">
    <property type="term" value="P:fatty acid beta-oxidation"/>
    <property type="evidence" value="ECO:0007669"/>
    <property type="project" value="TreeGrafter"/>
</dbReference>
<keyword evidence="3" id="KW-0456">Lyase</keyword>
<dbReference type="InterPro" id="IPR014748">
    <property type="entry name" value="Enoyl-CoA_hydra_C"/>
</dbReference>
<comment type="catalytic activity">
    <reaction evidence="5">
        <text>a 4-saturated-(3S)-3-hydroxyacyl-CoA = a (3E)-enoyl-CoA + H2O</text>
        <dbReference type="Rhea" id="RHEA:20724"/>
        <dbReference type="ChEBI" id="CHEBI:15377"/>
        <dbReference type="ChEBI" id="CHEBI:58521"/>
        <dbReference type="ChEBI" id="CHEBI:137480"/>
        <dbReference type="EC" id="4.2.1.17"/>
    </reaction>
</comment>
<comment type="catalytic activity">
    <reaction evidence="4">
        <text>a (3S)-3-hydroxyacyl-CoA = a (2E)-enoyl-CoA + H2O</text>
        <dbReference type="Rhea" id="RHEA:16105"/>
        <dbReference type="ChEBI" id="CHEBI:15377"/>
        <dbReference type="ChEBI" id="CHEBI:57318"/>
        <dbReference type="ChEBI" id="CHEBI:58856"/>
        <dbReference type="EC" id="4.2.1.17"/>
    </reaction>
</comment>
<evidence type="ECO:0000256" key="5">
    <source>
        <dbReference type="ARBA" id="ARBA00023717"/>
    </source>
</evidence>
<dbReference type="Proteomes" id="UP000267128">
    <property type="component" value="Unassembled WGS sequence"/>
</dbReference>
<comment type="similarity">
    <text evidence="1">Belongs to the enoyl-CoA hydratase/isomerase family.</text>
</comment>
<organism evidence="7 8">
    <name type="scientific">Nocardioides marmoriginsengisoli</name>
    <dbReference type="NCBI Taxonomy" id="661483"/>
    <lineage>
        <taxon>Bacteria</taxon>
        <taxon>Bacillati</taxon>
        <taxon>Actinomycetota</taxon>
        <taxon>Actinomycetes</taxon>
        <taxon>Propionibacteriales</taxon>
        <taxon>Nocardioidaceae</taxon>
        <taxon>Nocardioides</taxon>
    </lineage>
</organism>
<evidence type="ECO:0000256" key="1">
    <source>
        <dbReference type="ARBA" id="ARBA00005254"/>
    </source>
</evidence>
<dbReference type="AlphaFoldDB" id="A0A3N0CH90"/>
<accession>A0A3N0CH90</accession>
<dbReference type="Gene3D" id="3.90.226.10">
    <property type="entry name" value="2-enoyl-CoA Hydratase, Chain A, domain 1"/>
    <property type="match status" value="1"/>
</dbReference>
<dbReference type="RefSeq" id="WP_123228104.1">
    <property type="nucleotide sequence ID" value="NZ_RJSE01000007.1"/>
</dbReference>
<feature type="region of interest" description="Disordered" evidence="6">
    <location>
        <begin position="241"/>
        <end position="262"/>
    </location>
</feature>
<dbReference type="PANTHER" id="PTHR11941">
    <property type="entry name" value="ENOYL-COA HYDRATASE-RELATED"/>
    <property type="match status" value="1"/>
</dbReference>
<evidence type="ECO:0000256" key="2">
    <source>
        <dbReference type="ARBA" id="ARBA00012076"/>
    </source>
</evidence>
<evidence type="ECO:0000256" key="3">
    <source>
        <dbReference type="ARBA" id="ARBA00023239"/>
    </source>
</evidence>
<dbReference type="CDD" id="cd06558">
    <property type="entry name" value="crotonase-like"/>
    <property type="match status" value="1"/>
</dbReference>
<dbReference type="InterPro" id="IPR001753">
    <property type="entry name" value="Enoyl-CoA_hydra/iso"/>
</dbReference>
<sequence>MTDVVVVEERSRARILRINRPSVYNALNAETLTALGDAVRAAVGTPGVRAVVITGTGEKAFSAGADLDELSGLDAERAGIVLGAGQRILAEIEHSPVPVIAAVNGLALGGGFELVLASTFAVLSTNASFALPESGLGLIPGYGGTQRLSRVVGPAVAAHMMLTGSRMSASRAYELGLTPLEPVEPADLIQAALDVADTVAARGPRAHAAILRALRVGAPSPQDLAFETALAAVATGSAEAREGVGAFQEKRSAEFPDPTEGW</sequence>
<dbReference type="EMBL" id="RJSE01000007">
    <property type="protein sequence ID" value="RNL62810.1"/>
    <property type="molecule type" value="Genomic_DNA"/>
</dbReference>
<dbReference type="GO" id="GO:0004300">
    <property type="term" value="F:enoyl-CoA hydratase activity"/>
    <property type="evidence" value="ECO:0007669"/>
    <property type="project" value="UniProtKB-EC"/>
</dbReference>
<evidence type="ECO:0000256" key="4">
    <source>
        <dbReference type="ARBA" id="ARBA00023709"/>
    </source>
</evidence>
<keyword evidence="8" id="KW-1185">Reference proteome</keyword>
<dbReference type="Pfam" id="PF00378">
    <property type="entry name" value="ECH_1"/>
    <property type="match status" value="1"/>
</dbReference>
<keyword evidence="7" id="KW-0413">Isomerase</keyword>
<reference evidence="7 8" key="1">
    <citation type="submission" date="2018-11" db="EMBL/GenBank/DDBJ databases">
        <authorList>
            <person name="Li F."/>
        </authorList>
    </citation>
    <scope>NUCLEOTIDE SEQUENCE [LARGE SCALE GENOMIC DNA]</scope>
    <source>
        <strain evidence="7 8">Gsoil 097</strain>
    </source>
</reference>
<dbReference type="InterPro" id="IPR029045">
    <property type="entry name" value="ClpP/crotonase-like_dom_sf"/>
</dbReference>
<proteinExistence type="inferred from homology"/>
<dbReference type="SUPFAM" id="SSF52096">
    <property type="entry name" value="ClpP/crotonase"/>
    <property type="match status" value="1"/>
</dbReference>
<dbReference type="OrthoDB" id="8452484at2"/>
<name>A0A3N0CH90_9ACTN</name>
<protein>
    <recommendedName>
        <fullName evidence="2">enoyl-CoA hydratase</fullName>
        <ecNumber evidence="2">4.2.1.17</ecNumber>
    </recommendedName>
</protein>
<comment type="caution">
    <text evidence="7">The sequence shown here is derived from an EMBL/GenBank/DDBJ whole genome shotgun (WGS) entry which is preliminary data.</text>
</comment>
<dbReference type="FunFam" id="3.90.226.10:FF:000009">
    <property type="entry name" value="Carnitinyl-CoA dehydratase"/>
    <property type="match status" value="1"/>
</dbReference>
<evidence type="ECO:0000313" key="8">
    <source>
        <dbReference type="Proteomes" id="UP000267128"/>
    </source>
</evidence>
<gene>
    <name evidence="7" type="ORF">EFK50_13780</name>
</gene>
<dbReference type="PANTHER" id="PTHR11941:SF54">
    <property type="entry name" value="ENOYL-COA HYDRATASE, MITOCHONDRIAL"/>
    <property type="match status" value="1"/>
</dbReference>
<evidence type="ECO:0000313" key="7">
    <source>
        <dbReference type="EMBL" id="RNL62810.1"/>
    </source>
</evidence>
<dbReference type="EC" id="4.2.1.17" evidence="2"/>